<dbReference type="Proteomes" id="UP001055879">
    <property type="component" value="Linkage Group LG17"/>
</dbReference>
<proteinExistence type="predicted"/>
<evidence type="ECO:0000313" key="1">
    <source>
        <dbReference type="EMBL" id="KAI3668310.1"/>
    </source>
</evidence>
<protein>
    <submittedName>
        <fullName evidence="1">Uncharacterized protein</fullName>
    </submittedName>
</protein>
<reference evidence="2" key="1">
    <citation type="journal article" date="2022" name="Mol. Ecol. Resour.">
        <title>The genomes of chicory, endive, great burdock and yacon provide insights into Asteraceae palaeo-polyploidization history and plant inulin production.</title>
        <authorList>
            <person name="Fan W."/>
            <person name="Wang S."/>
            <person name="Wang H."/>
            <person name="Wang A."/>
            <person name="Jiang F."/>
            <person name="Liu H."/>
            <person name="Zhao H."/>
            <person name="Xu D."/>
            <person name="Zhang Y."/>
        </authorList>
    </citation>
    <scope>NUCLEOTIDE SEQUENCE [LARGE SCALE GENOMIC DNA]</scope>
    <source>
        <strain evidence="2">cv. Niubang</strain>
    </source>
</reference>
<comment type="caution">
    <text evidence="1">The sequence shown here is derived from an EMBL/GenBank/DDBJ whole genome shotgun (WGS) entry which is preliminary data.</text>
</comment>
<accession>A0ACB8XMP1</accession>
<name>A0ACB8XMP1_ARCLA</name>
<evidence type="ECO:0000313" key="2">
    <source>
        <dbReference type="Proteomes" id="UP001055879"/>
    </source>
</evidence>
<organism evidence="1 2">
    <name type="scientific">Arctium lappa</name>
    <name type="common">Greater burdock</name>
    <name type="synonym">Lappa major</name>
    <dbReference type="NCBI Taxonomy" id="4217"/>
    <lineage>
        <taxon>Eukaryota</taxon>
        <taxon>Viridiplantae</taxon>
        <taxon>Streptophyta</taxon>
        <taxon>Embryophyta</taxon>
        <taxon>Tracheophyta</taxon>
        <taxon>Spermatophyta</taxon>
        <taxon>Magnoliopsida</taxon>
        <taxon>eudicotyledons</taxon>
        <taxon>Gunneridae</taxon>
        <taxon>Pentapetalae</taxon>
        <taxon>asterids</taxon>
        <taxon>campanulids</taxon>
        <taxon>Asterales</taxon>
        <taxon>Asteraceae</taxon>
        <taxon>Carduoideae</taxon>
        <taxon>Cardueae</taxon>
        <taxon>Arctiinae</taxon>
        <taxon>Arctium</taxon>
    </lineage>
</organism>
<keyword evidence="2" id="KW-1185">Reference proteome</keyword>
<reference evidence="1 2" key="2">
    <citation type="journal article" date="2022" name="Mol. Ecol. Resour.">
        <title>The genomes of chicory, endive, great burdock and yacon provide insights into Asteraceae paleo-polyploidization history and plant inulin production.</title>
        <authorList>
            <person name="Fan W."/>
            <person name="Wang S."/>
            <person name="Wang H."/>
            <person name="Wang A."/>
            <person name="Jiang F."/>
            <person name="Liu H."/>
            <person name="Zhao H."/>
            <person name="Xu D."/>
            <person name="Zhang Y."/>
        </authorList>
    </citation>
    <scope>NUCLEOTIDE SEQUENCE [LARGE SCALE GENOMIC DNA]</scope>
    <source>
        <strain evidence="2">cv. Niubang</strain>
    </source>
</reference>
<sequence>MDNHILLVICILSSIWVVNGEENGGGGDKVKNAFGSLLDEAKEALGPVSSWDLDKVKDTFSPSWEEAKEALGPISSFKDPIIISPSTKSKASKAIDSWLSQKEEEKSSSDDDDSFQKELGPISSDDDLDKEALTPAVNKEAEENKEEEEIFSDSPSNTNIDDAQQELGPISFDDLGDLDKKDEEEEVASPLTFKEAKDALGSISSQALDAAKEKLRSLLSQNKDSDSPQAPISSSDSPQAPISSSDDDNDNDKDASTPIDEAFDPVSPSDEAIRENFGPVTSLIKEEETYSDSPSISILDEALKELGPIGDDDDLDKNGEEEEEEEEASPVSSSSISSEALDRSFDSQNKQEEETTSSDSSSMLEEALKELGPISSFDLDKDEETPGSVSLNEKIRSLIEEETSSDSAKDAFSPSSSSSSSSSSSLVDEEEKGGSISFEALKEDFSTQMKSSMIYFDHDVALAIESLIKQGQSNSELAIEEAQKLLLLSSDDPSPETGKCVKKCKNHYYPSCVDNLHKAMEHLWARNAELLTDDVNAVEGDISACQNCFLQNTQNQSPLKDLEEAIIKATRECLNVRRNKTQVGGRQPTLISTRLGVHHLGVGGEIRMDMQIEDEGALVVKARLNLGSEKHCVEGCKGTVSEQLVFVKGESMCILKEFITKHNIPNDVPDELSSEDDGQRPPVKSKKIRRENK</sequence>
<gene>
    <name evidence="1" type="ORF">L6452_43387</name>
</gene>
<dbReference type="EMBL" id="CM042063">
    <property type="protein sequence ID" value="KAI3668310.1"/>
    <property type="molecule type" value="Genomic_DNA"/>
</dbReference>